<dbReference type="Proteomes" id="UP000245474">
    <property type="component" value="Unassembled WGS sequence"/>
</dbReference>
<proteinExistence type="predicted"/>
<organism evidence="3 4">
    <name type="scientific">Sediminicurvatus halobius</name>
    <dbReference type="NCBI Taxonomy" id="2182432"/>
    <lineage>
        <taxon>Bacteria</taxon>
        <taxon>Pseudomonadati</taxon>
        <taxon>Pseudomonadota</taxon>
        <taxon>Gammaproteobacteria</taxon>
        <taxon>Chromatiales</taxon>
        <taxon>Ectothiorhodospiraceae</taxon>
        <taxon>Sediminicurvatus</taxon>
    </lineage>
</organism>
<dbReference type="EMBL" id="QFFI01000006">
    <property type="protein sequence ID" value="PWG64286.1"/>
    <property type="molecule type" value="Genomic_DNA"/>
</dbReference>
<keyword evidence="4" id="KW-1185">Reference proteome</keyword>
<keyword evidence="2 3" id="KW-0808">Transferase</keyword>
<comment type="caution">
    <text evidence="3">The sequence shown here is derived from an EMBL/GenBank/DDBJ whole genome shotgun (WGS) entry which is preliminary data.</text>
</comment>
<reference evidence="3 4" key="1">
    <citation type="submission" date="2018-05" db="EMBL/GenBank/DDBJ databases">
        <title>Spiribacter halobius sp. nov., a moderately halophilic bacterium isolated from marine solar saltern.</title>
        <authorList>
            <person name="Zheng W.-S."/>
            <person name="Lu D.-C."/>
            <person name="Du Z.-J."/>
        </authorList>
    </citation>
    <scope>NUCLEOTIDE SEQUENCE [LARGE SCALE GENOMIC DNA]</scope>
    <source>
        <strain evidence="3 4">E85</strain>
    </source>
</reference>
<evidence type="ECO:0000256" key="2">
    <source>
        <dbReference type="ARBA" id="ARBA00022679"/>
    </source>
</evidence>
<dbReference type="Pfam" id="PF13692">
    <property type="entry name" value="Glyco_trans_1_4"/>
    <property type="match status" value="1"/>
</dbReference>
<dbReference type="SUPFAM" id="SSF53756">
    <property type="entry name" value="UDP-Glycosyltransferase/glycogen phosphorylase"/>
    <property type="match status" value="1"/>
</dbReference>
<gene>
    <name evidence="3" type="ORF">DEM34_05210</name>
</gene>
<name>A0A2U2N549_9GAMM</name>
<dbReference type="AlphaFoldDB" id="A0A2U2N549"/>
<keyword evidence="1" id="KW-0328">Glycosyltransferase</keyword>
<protein>
    <submittedName>
        <fullName evidence="3">Glycosyl transferase family 1</fullName>
    </submittedName>
</protein>
<evidence type="ECO:0000313" key="3">
    <source>
        <dbReference type="EMBL" id="PWG64286.1"/>
    </source>
</evidence>
<dbReference type="RefSeq" id="WP_109676970.1">
    <property type="nucleotide sequence ID" value="NZ_CP086615.1"/>
</dbReference>
<dbReference type="GO" id="GO:0016757">
    <property type="term" value="F:glycosyltransferase activity"/>
    <property type="evidence" value="ECO:0007669"/>
    <property type="project" value="UniProtKB-KW"/>
</dbReference>
<accession>A0A2U2N549</accession>
<dbReference type="Gene3D" id="3.40.50.2000">
    <property type="entry name" value="Glycogen Phosphorylase B"/>
    <property type="match status" value="2"/>
</dbReference>
<dbReference type="PANTHER" id="PTHR12526:SF510">
    <property type="entry name" value="D-INOSITOL 3-PHOSPHATE GLYCOSYLTRANSFERASE"/>
    <property type="match status" value="1"/>
</dbReference>
<evidence type="ECO:0000313" key="4">
    <source>
        <dbReference type="Proteomes" id="UP000245474"/>
    </source>
</evidence>
<dbReference type="OrthoDB" id="4611853at2"/>
<evidence type="ECO:0000256" key="1">
    <source>
        <dbReference type="ARBA" id="ARBA00022676"/>
    </source>
</evidence>
<dbReference type="CDD" id="cd03801">
    <property type="entry name" value="GT4_PimA-like"/>
    <property type="match status" value="1"/>
</dbReference>
<sequence length="353" mass="36151">MTPTPWHLLVPGGLEVVTGGTRYDRRMVEGLRAQGQPVTVHGLPGRFPRTDAAARSGLEAALAAIPAGRVTLIDGLALGDAAAITERHAKRLRLVALVHHPLADESGLDAAAHAALLDAERRSLAAVRGVVVTSPFTARRLQALDLYPRPAGVAPPGTDPAPVAAGGDGGTPRLLCVGAVIPRKGQDVLVAALAQLRELPWRCDCIGRLDQAPGFAAEVAAAIDGAGLGGRLCLCGPVPPEALAGHYHEADLFVLPSRYEGYGMAVAEAIAHALPVVTTDGGALAEALPEGAGVSVPAGAADALAAALAELIRDPARRRQLADGAASARRTLPDWPEAARRFAEVVRGVAGDG</sequence>
<dbReference type="PANTHER" id="PTHR12526">
    <property type="entry name" value="GLYCOSYLTRANSFERASE"/>
    <property type="match status" value="1"/>
</dbReference>